<evidence type="ECO:0000313" key="1">
    <source>
        <dbReference type="EMBL" id="MDR9898179.1"/>
    </source>
</evidence>
<comment type="caution">
    <text evidence="1">The sequence shown here is derived from an EMBL/GenBank/DDBJ whole genome shotgun (WGS) entry which is preliminary data.</text>
</comment>
<dbReference type="Proteomes" id="UP000667802">
    <property type="component" value="Unassembled WGS sequence"/>
</dbReference>
<dbReference type="EMBL" id="JAALHA020000016">
    <property type="protein sequence ID" value="MDR9898179.1"/>
    <property type="molecule type" value="Genomic_DNA"/>
</dbReference>
<dbReference type="RefSeq" id="WP_208345398.1">
    <property type="nucleotide sequence ID" value="NZ_CAWQFN010000658.1"/>
</dbReference>
<name>A0AAP5ID87_9CYAN</name>
<evidence type="ECO:0000313" key="2">
    <source>
        <dbReference type="Proteomes" id="UP000667802"/>
    </source>
</evidence>
<protein>
    <submittedName>
        <fullName evidence="1">Uncharacterized protein</fullName>
    </submittedName>
</protein>
<dbReference type="AlphaFoldDB" id="A0AAP5ID87"/>
<gene>
    <name evidence="1" type="ORF">G7B40_026980</name>
</gene>
<sequence>MFAEYTVVIKLQQFMTFTYQGYLIEILPTKNSRWRGYIWHFGEKGVVHTPDCNYPEIARKKAINLVDLQAS</sequence>
<reference evidence="2" key="1">
    <citation type="journal article" date="2021" name="Science">
        <title>Hunting the eagle killer: A cyanobacterial neurotoxin causes vacuolar myelinopathy.</title>
        <authorList>
            <person name="Breinlinger S."/>
            <person name="Phillips T.J."/>
            <person name="Haram B.N."/>
            <person name="Mares J."/>
            <person name="Martinez Yerena J.A."/>
            <person name="Hrouzek P."/>
            <person name="Sobotka R."/>
            <person name="Henderson W.M."/>
            <person name="Schmieder P."/>
            <person name="Williams S.M."/>
            <person name="Lauderdale J.D."/>
            <person name="Wilde H.D."/>
            <person name="Gerrin W."/>
            <person name="Kust A."/>
            <person name="Washington J.W."/>
            <person name="Wagner C."/>
            <person name="Geier B."/>
            <person name="Liebeke M."/>
            <person name="Enke H."/>
            <person name="Niedermeyer T.H.J."/>
            <person name="Wilde S.B."/>
        </authorList>
    </citation>
    <scope>NUCLEOTIDE SEQUENCE [LARGE SCALE GENOMIC DNA]</scope>
    <source>
        <strain evidence="2">Thurmond2011</strain>
    </source>
</reference>
<keyword evidence="2" id="KW-1185">Reference proteome</keyword>
<organism evidence="1 2">
    <name type="scientific">Aetokthonos hydrillicola Thurmond2011</name>
    <dbReference type="NCBI Taxonomy" id="2712845"/>
    <lineage>
        <taxon>Bacteria</taxon>
        <taxon>Bacillati</taxon>
        <taxon>Cyanobacteriota</taxon>
        <taxon>Cyanophyceae</taxon>
        <taxon>Nostocales</taxon>
        <taxon>Hapalosiphonaceae</taxon>
        <taxon>Aetokthonos</taxon>
    </lineage>
</organism>
<proteinExistence type="predicted"/>
<accession>A0AAP5ID87</accession>